<accession>A0ABT0IPG3</accession>
<dbReference type="Proteomes" id="UP001202827">
    <property type="component" value="Unassembled WGS sequence"/>
</dbReference>
<evidence type="ECO:0000313" key="4">
    <source>
        <dbReference type="Proteomes" id="UP001202827"/>
    </source>
</evidence>
<organism evidence="3 4">
    <name type="scientific">Neorhizobium turbinariae</name>
    <dbReference type="NCBI Taxonomy" id="2937795"/>
    <lineage>
        <taxon>Bacteria</taxon>
        <taxon>Pseudomonadati</taxon>
        <taxon>Pseudomonadota</taxon>
        <taxon>Alphaproteobacteria</taxon>
        <taxon>Hyphomicrobiales</taxon>
        <taxon>Rhizobiaceae</taxon>
        <taxon>Rhizobium/Agrobacterium group</taxon>
        <taxon>Neorhizobium</taxon>
    </lineage>
</organism>
<keyword evidence="1" id="KW-0597">Phosphoprotein</keyword>
<evidence type="ECO:0000259" key="2">
    <source>
        <dbReference type="PROSITE" id="PS50110"/>
    </source>
</evidence>
<proteinExistence type="predicted"/>
<comment type="caution">
    <text evidence="3">The sequence shown here is derived from an EMBL/GenBank/DDBJ whole genome shotgun (WGS) entry which is preliminary data.</text>
</comment>
<dbReference type="EMBL" id="JALPRY010000008">
    <property type="protein sequence ID" value="MCK8779759.1"/>
    <property type="molecule type" value="Genomic_DNA"/>
</dbReference>
<evidence type="ECO:0000313" key="3">
    <source>
        <dbReference type="EMBL" id="MCK8779759.1"/>
    </source>
</evidence>
<dbReference type="InterPro" id="IPR001789">
    <property type="entry name" value="Sig_transdc_resp-reg_receiver"/>
</dbReference>
<dbReference type="SUPFAM" id="SSF52172">
    <property type="entry name" value="CheY-like"/>
    <property type="match status" value="1"/>
</dbReference>
<gene>
    <name evidence="3" type="ORF">M0654_07135</name>
</gene>
<dbReference type="RefSeq" id="WP_248682465.1">
    <property type="nucleotide sequence ID" value="NZ_JALPRY010000008.1"/>
</dbReference>
<protein>
    <submittedName>
        <fullName evidence="3">Response regulator</fullName>
    </submittedName>
</protein>
<dbReference type="Gene3D" id="3.40.50.2300">
    <property type="match status" value="1"/>
</dbReference>
<dbReference type="NCBIfam" id="NF009972">
    <property type="entry name" value="PRK13435.1-3"/>
    <property type="match status" value="1"/>
</dbReference>
<dbReference type="PROSITE" id="PS50110">
    <property type="entry name" value="RESPONSE_REGULATORY"/>
    <property type="match status" value="1"/>
</dbReference>
<name>A0ABT0IPG3_9HYPH</name>
<feature type="modified residue" description="4-aspartylphosphate" evidence="1">
    <location>
        <position position="52"/>
    </location>
</feature>
<evidence type="ECO:0000256" key="1">
    <source>
        <dbReference type="PROSITE-ProRule" id="PRU00169"/>
    </source>
</evidence>
<dbReference type="SMART" id="SM00448">
    <property type="entry name" value="REC"/>
    <property type="match status" value="1"/>
</dbReference>
<dbReference type="InterPro" id="IPR011006">
    <property type="entry name" value="CheY-like_superfamily"/>
</dbReference>
<keyword evidence="4" id="KW-1185">Reference proteome</keyword>
<feature type="domain" description="Response regulatory" evidence="2">
    <location>
        <begin position="4"/>
        <end position="113"/>
    </location>
</feature>
<reference evidence="3 4" key="1">
    <citation type="submission" date="2022-04" db="EMBL/GenBank/DDBJ databases">
        <title>Rhizobium coralii sp. nov., isolated from coral Turbinaria peltata.</title>
        <authorList>
            <person name="Sun H."/>
        </authorList>
    </citation>
    <scope>NUCLEOTIDE SEQUENCE [LARGE SCALE GENOMIC DNA]</scope>
    <source>
        <strain evidence="3 4">NTR19</strain>
    </source>
</reference>
<sequence length="135" mass="14554">MNKRILIVEDQFLIAMAIEDAVLELGHHVSGIAASRRDVERLDEEADIAFVDVNLLDGPTGPLIGRDLAAKGCCVIFMTANPESVANGIEGTLGVISKPVRDLDLISAIEFASCRCEGRAGLAPRNMKVFEPSYQ</sequence>